<proteinExistence type="predicted"/>
<dbReference type="EMBL" id="SGXM01000004">
    <property type="protein sequence ID" value="RZT36897.1"/>
    <property type="molecule type" value="Genomic_DNA"/>
</dbReference>
<evidence type="ECO:0000313" key="3">
    <source>
        <dbReference type="Proteomes" id="UP000291078"/>
    </source>
</evidence>
<evidence type="ECO:0000256" key="1">
    <source>
        <dbReference type="SAM" id="MobiDB-lite"/>
    </source>
</evidence>
<organism evidence="2 3">
    <name type="scientific">Cupriavidus agavae</name>
    <dbReference type="NCBI Taxonomy" id="1001822"/>
    <lineage>
        <taxon>Bacteria</taxon>
        <taxon>Pseudomonadati</taxon>
        <taxon>Pseudomonadota</taxon>
        <taxon>Betaproteobacteria</taxon>
        <taxon>Burkholderiales</taxon>
        <taxon>Burkholderiaceae</taxon>
        <taxon>Cupriavidus</taxon>
    </lineage>
</organism>
<dbReference type="Proteomes" id="UP000291078">
    <property type="component" value="Unassembled WGS sequence"/>
</dbReference>
<accession>A0A4Q7RV92</accession>
<feature type="compositionally biased region" description="Basic and acidic residues" evidence="1">
    <location>
        <begin position="28"/>
        <end position="50"/>
    </location>
</feature>
<dbReference type="AlphaFoldDB" id="A0A4Q7RV92"/>
<gene>
    <name evidence="2" type="ORF">EV147_3561</name>
</gene>
<sequence>MKTMWIVVADEAIARIVELDRREKVLKPVEEIADPDAHASEAELRRDAQGRRNPGGAASGPGTVTSSASEDPSLQHAEVFAKKVADWLRQAHGQQRFEELTVFAAPRFLGLLRKAFDKNLTAAVVRDEPKDYVHFTNDAIYGVLFPAA</sequence>
<dbReference type="Pfam" id="PF10116">
    <property type="entry name" value="Host_attach"/>
    <property type="match status" value="1"/>
</dbReference>
<comment type="caution">
    <text evidence="2">The sequence shown here is derived from an EMBL/GenBank/DDBJ whole genome shotgun (WGS) entry which is preliminary data.</text>
</comment>
<dbReference type="RefSeq" id="WP_157994701.1">
    <property type="nucleotide sequence ID" value="NZ_SGXM01000004.1"/>
</dbReference>
<dbReference type="InterPro" id="IPR019291">
    <property type="entry name" value="Host_attachment_protein"/>
</dbReference>
<reference evidence="2 3" key="1">
    <citation type="journal article" date="2015" name="Stand. Genomic Sci.">
        <title>Genomic Encyclopedia of Bacterial and Archaeal Type Strains, Phase III: the genomes of soil and plant-associated and newly described type strains.</title>
        <authorList>
            <person name="Whitman W.B."/>
            <person name="Woyke T."/>
            <person name="Klenk H.P."/>
            <person name="Zhou Y."/>
            <person name="Lilburn T.G."/>
            <person name="Beck B.J."/>
            <person name="De Vos P."/>
            <person name="Vandamme P."/>
            <person name="Eisen J.A."/>
            <person name="Garrity G."/>
            <person name="Hugenholtz P."/>
            <person name="Kyrpides N.C."/>
        </authorList>
    </citation>
    <scope>NUCLEOTIDE SEQUENCE [LARGE SCALE GENOMIC DNA]</scope>
    <source>
        <strain evidence="2 3">ASC-9842</strain>
    </source>
</reference>
<dbReference type="OrthoDB" id="329419at2"/>
<protein>
    <submittedName>
        <fullName evidence="2">Protein required for attachment to host cells</fullName>
    </submittedName>
</protein>
<evidence type="ECO:0000313" key="2">
    <source>
        <dbReference type="EMBL" id="RZT36897.1"/>
    </source>
</evidence>
<feature type="region of interest" description="Disordered" evidence="1">
    <location>
        <begin position="28"/>
        <end position="74"/>
    </location>
</feature>
<feature type="compositionally biased region" description="Polar residues" evidence="1">
    <location>
        <begin position="62"/>
        <end position="72"/>
    </location>
</feature>
<name>A0A4Q7RV92_9BURK</name>
<keyword evidence="3" id="KW-1185">Reference proteome</keyword>